<keyword evidence="3" id="KW-1185">Reference proteome</keyword>
<accession>A0A7K1SCA2</accession>
<protein>
    <submittedName>
        <fullName evidence="2">TIR domain-containing protein</fullName>
    </submittedName>
</protein>
<dbReference type="EMBL" id="WPIN01000005">
    <property type="protein sequence ID" value="MVM31186.1"/>
    <property type="molecule type" value="Genomic_DNA"/>
</dbReference>
<comment type="caution">
    <text evidence="2">The sequence shown here is derived from an EMBL/GenBank/DDBJ whole genome shotgun (WGS) entry which is preliminary data.</text>
</comment>
<dbReference type="InterPro" id="IPR000157">
    <property type="entry name" value="TIR_dom"/>
</dbReference>
<dbReference type="Proteomes" id="UP000436006">
    <property type="component" value="Unassembled WGS sequence"/>
</dbReference>
<dbReference type="PROSITE" id="PS50104">
    <property type="entry name" value="TIR"/>
    <property type="match status" value="1"/>
</dbReference>
<feature type="domain" description="TIR" evidence="1">
    <location>
        <begin position="90"/>
        <end position="250"/>
    </location>
</feature>
<proteinExistence type="predicted"/>
<evidence type="ECO:0000259" key="1">
    <source>
        <dbReference type="PROSITE" id="PS50104"/>
    </source>
</evidence>
<evidence type="ECO:0000313" key="2">
    <source>
        <dbReference type="EMBL" id="MVM31186.1"/>
    </source>
</evidence>
<gene>
    <name evidence="2" type="ORF">GO755_14180</name>
</gene>
<dbReference type="AlphaFoldDB" id="A0A7K1SCA2"/>
<dbReference type="SMART" id="SM00255">
    <property type="entry name" value="TIR"/>
    <property type="match status" value="1"/>
</dbReference>
<dbReference type="GO" id="GO:0007165">
    <property type="term" value="P:signal transduction"/>
    <property type="evidence" value="ECO:0007669"/>
    <property type="project" value="InterPro"/>
</dbReference>
<evidence type="ECO:0000313" key="3">
    <source>
        <dbReference type="Proteomes" id="UP000436006"/>
    </source>
</evidence>
<dbReference type="RefSeq" id="WP_157585836.1">
    <property type="nucleotide sequence ID" value="NZ_WPIN01000005.1"/>
</dbReference>
<organism evidence="2 3">
    <name type="scientific">Spirosoma arboris</name>
    <dbReference type="NCBI Taxonomy" id="2682092"/>
    <lineage>
        <taxon>Bacteria</taxon>
        <taxon>Pseudomonadati</taxon>
        <taxon>Bacteroidota</taxon>
        <taxon>Cytophagia</taxon>
        <taxon>Cytophagales</taxon>
        <taxon>Cytophagaceae</taxon>
        <taxon>Spirosoma</taxon>
    </lineage>
</organism>
<dbReference type="InterPro" id="IPR035897">
    <property type="entry name" value="Toll_tir_struct_dom_sf"/>
</dbReference>
<name>A0A7K1SCA2_9BACT</name>
<dbReference type="Gene3D" id="3.40.50.10140">
    <property type="entry name" value="Toll/interleukin-1 receptor homology (TIR) domain"/>
    <property type="match status" value="1"/>
</dbReference>
<dbReference type="Pfam" id="PF13676">
    <property type="entry name" value="TIR_2"/>
    <property type="match status" value="1"/>
</dbReference>
<dbReference type="SUPFAM" id="SSF52200">
    <property type="entry name" value="Toll/Interleukin receptor TIR domain"/>
    <property type="match status" value="1"/>
</dbReference>
<sequence>MDNKNIIKEARRLISISEIEESTYLLTTLLRKYDKLSVYIKEVIHLNEQYKENPIKAVVIRRLLDIIGFIEKDLDYLLSIKEVQIDIDNSKKTIFFSYAWNDAEEGNKSREILVDDLYESLKSEGFNVIRDKIDLEYRGLISKFIEKIGQGDAILVFISDKYLKSPYCMFELYEIYRNSTLSKEKFVLKILPVRIETLYLNNPSVLLEYFQYWENLENEWKKLVLSYLSSSTLNQFEKIKTIRYKIGELISHLNDMNSETIELLSRNDFEKIKKSLRTKF</sequence>
<reference evidence="2 3" key="1">
    <citation type="submission" date="2019-12" db="EMBL/GenBank/DDBJ databases">
        <title>Spirosoma sp. HMF4905 genome sequencing and assembly.</title>
        <authorList>
            <person name="Kang H."/>
            <person name="Cha I."/>
            <person name="Kim H."/>
            <person name="Joh K."/>
        </authorList>
    </citation>
    <scope>NUCLEOTIDE SEQUENCE [LARGE SCALE GENOMIC DNA]</scope>
    <source>
        <strain evidence="2 3">HMF4905</strain>
    </source>
</reference>